<protein>
    <submittedName>
        <fullName evidence="3">Uncharacterized protein</fullName>
    </submittedName>
</protein>
<dbReference type="EMBL" id="LJJB01000015">
    <property type="protein sequence ID" value="KQL43520.1"/>
    <property type="molecule type" value="Genomic_DNA"/>
</dbReference>
<evidence type="ECO:0000313" key="4">
    <source>
        <dbReference type="Proteomes" id="UP000051063"/>
    </source>
</evidence>
<comment type="caution">
    <text evidence="3">The sequence shown here is derived from an EMBL/GenBank/DDBJ whole genome shotgun (WGS) entry which is preliminary data.</text>
</comment>
<reference evidence="3 4" key="1">
    <citation type="submission" date="2015-09" db="EMBL/GenBank/DDBJ databases">
        <title>Genome sequencing project for genomic taxonomy and phylogenomics of Bacillus-like bacteria.</title>
        <authorList>
            <person name="Liu B."/>
            <person name="Wang J."/>
            <person name="Zhu Y."/>
            <person name="Liu G."/>
            <person name="Chen Q."/>
            <person name="Chen Z."/>
            <person name="Lan J."/>
            <person name="Che J."/>
            <person name="Ge C."/>
            <person name="Shi H."/>
            <person name="Pan Z."/>
            <person name="Liu X."/>
        </authorList>
    </citation>
    <scope>NUCLEOTIDE SEQUENCE [LARGE SCALE GENOMIC DNA]</scope>
    <source>
        <strain evidence="3 4">DSM 8552</strain>
    </source>
</reference>
<proteinExistence type="predicted"/>
<organism evidence="3 4">
    <name type="scientific">Brevibacillus choshinensis</name>
    <dbReference type="NCBI Taxonomy" id="54911"/>
    <lineage>
        <taxon>Bacteria</taxon>
        <taxon>Bacillati</taxon>
        <taxon>Bacillota</taxon>
        <taxon>Bacilli</taxon>
        <taxon>Bacillales</taxon>
        <taxon>Paenibacillaceae</taxon>
        <taxon>Brevibacillus</taxon>
    </lineage>
</organism>
<feature type="compositionally biased region" description="Acidic residues" evidence="1">
    <location>
        <begin position="42"/>
        <end position="55"/>
    </location>
</feature>
<keyword evidence="4" id="KW-1185">Reference proteome</keyword>
<gene>
    <name evidence="3" type="ORF">AN963_29175</name>
</gene>
<keyword evidence="2" id="KW-0732">Signal</keyword>
<feature type="signal peptide" evidence="2">
    <location>
        <begin position="1"/>
        <end position="29"/>
    </location>
</feature>
<feature type="region of interest" description="Disordered" evidence="1">
    <location>
        <begin position="37"/>
        <end position="211"/>
    </location>
</feature>
<accession>A0ABR5MZI8</accession>
<dbReference type="RefSeq" id="WP_055748059.1">
    <property type="nucleotide sequence ID" value="NZ_LJJB01000015.1"/>
</dbReference>
<feature type="compositionally biased region" description="Basic residues" evidence="1">
    <location>
        <begin position="199"/>
        <end position="211"/>
    </location>
</feature>
<feature type="compositionally biased region" description="Polar residues" evidence="1">
    <location>
        <begin position="75"/>
        <end position="91"/>
    </location>
</feature>
<feature type="compositionally biased region" description="Basic and acidic residues" evidence="1">
    <location>
        <begin position="62"/>
        <end position="74"/>
    </location>
</feature>
<feature type="compositionally biased region" description="Polar residues" evidence="1">
    <location>
        <begin position="169"/>
        <end position="196"/>
    </location>
</feature>
<dbReference type="Proteomes" id="UP000051063">
    <property type="component" value="Unassembled WGS sequence"/>
</dbReference>
<evidence type="ECO:0000313" key="3">
    <source>
        <dbReference type="EMBL" id="KQL43520.1"/>
    </source>
</evidence>
<sequence>MAKQSKWLKWKIGGGLIVSLAVVFQVAKADPAFGKAVQAAQDNDDSFDPEEDALADQDQSQAEEKPAEEWEHKVSQASVETVLSPAATTPVKNAVTPKKQPVKHSVPKAVASSKPSKSEGKQVVSPKAETAPAPVQKQPASVKSPAVEQPTEVPPAAPPADIPVAPPAESTTVAPADSNSGAAVQAEDSTATQAETKPSKKKKSHSKSHHS</sequence>
<feature type="compositionally biased region" description="Pro residues" evidence="1">
    <location>
        <begin position="152"/>
        <end position="166"/>
    </location>
</feature>
<evidence type="ECO:0000256" key="1">
    <source>
        <dbReference type="SAM" id="MobiDB-lite"/>
    </source>
</evidence>
<feature type="chain" id="PRO_5046344167" evidence="2">
    <location>
        <begin position="30"/>
        <end position="211"/>
    </location>
</feature>
<name>A0ABR5MZI8_BRECH</name>
<evidence type="ECO:0000256" key="2">
    <source>
        <dbReference type="SAM" id="SignalP"/>
    </source>
</evidence>